<feature type="domain" description="Putative sensor" evidence="11">
    <location>
        <begin position="80"/>
        <end position="235"/>
    </location>
</feature>
<keyword evidence="9" id="KW-0812">Transmembrane</keyword>
<feature type="transmembrane region" description="Helical" evidence="9">
    <location>
        <begin position="83"/>
        <end position="105"/>
    </location>
</feature>
<dbReference type="SUPFAM" id="SSF55874">
    <property type="entry name" value="ATPase domain of HSP90 chaperone/DNA topoisomerase II/histidine kinase"/>
    <property type="match status" value="1"/>
</dbReference>
<evidence type="ECO:0000313" key="13">
    <source>
        <dbReference type="Proteomes" id="UP000271683"/>
    </source>
</evidence>
<keyword evidence="7" id="KW-0067">ATP-binding</keyword>
<comment type="catalytic activity">
    <reaction evidence="1">
        <text>ATP + protein L-histidine = ADP + protein N-phospho-L-histidine.</text>
        <dbReference type="EC" id="2.7.13.3"/>
    </reaction>
</comment>
<feature type="transmembrane region" description="Helical" evidence="9">
    <location>
        <begin position="40"/>
        <end position="63"/>
    </location>
</feature>
<keyword evidence="6 12" id="KW-0418">Kinase</keyword>
<feature type="transmembrane region" description="Helical" evidence="9">
    <location>
        <begin position="147"/>
        <end position="171"/>
    </location>
</feature>
<dbReference type="GO" id="GO:0016020">
    <property type="term" value="C:membrane"/>
    <property type="evidence" value="ECO:0007669"/>
    <property type="project" value="InterPro"/>
</dbReference>
<evidence type="ECO:0000259" key="11">
    <source>
        <dbReference type="Pfam" id="PF13796"/>
    </source>
</evidence>
<evidence type="ECO:0000256" key="9">
    <source>
        <dbReference type="SAM" id="Phobius"/>
    </source>
</evidence>
<evidence type="ECO:0000313" key="12">
    <source>
        <dbReference type="EMBL" id="ROP33188.1"/>
    </source>
</evidence>
<dbReference type="Pfam" id="PF13796">
    <property type="entry name" value="Sensor"/>
    <property type="match status" value="1"/>
</dbReference>
<dbReference type="PANTHER" id="PTHR24421:SF10">
    <property type="entry name" value="NITRATE_NITRITE SENSOR PROTEIN NARQ"/>
    <property type="match status" value="1"/>
</dbReference>
<dbReference type="Proteomes" id="UP000271683">
    <property type="component" value="Unassembled WGS sequence"/>
</dbReference>
<proteinExistence type="predicted"/>
<keyword evidence="8" id="KW-0902">Two-component regulatory system</keyword>
<dbReference type="CDD" id="cd16917">
    <property type="entry name" value="HATPase_UhpB-NarQ-NarX-like"/>
    <property type="match status" value="1"/>
</dbReference>
<evidence type="ECO:0000256" key="3">
    <source>
        <dbReference type="ARBA" id="ARBA00022553"/>
    </source>
</evidence>
<protein>
    <recommendedName>
        <fullName evidence="2">histidine kinase</fullName>
        <ecNumber evidence="2">2.7.13.3</ecNumber>
    </recommendedName>
</protein>
<keyword evidence="9" id="KW-0472">Membrane</keyword>
<dbReference type="GO" id="GO:0000155">
    <property type="term" value="F:phosphorelay sensor kinase activity"/>
    <property type="evidence" value="ECO:0007669"/>
    <property type="project" value="InterPro"/>
</dbReference>
<evidence type="ECO:0000256" key="4">
    <source>
        <dbReference type="ARBA" id="ARBA00022679"/>
    </source>
</evidence>
<dbReference type="GO" id="GO:0046983">
    <property type="term" value="F:protein dimerization activity"/>
    <property type="evidence" value="ECO:0007669"/>
    <property type="project" value="InterPro"/>
</dbReference>
<dbReference type="Gene3D" id="3.30.565.10">
    <property type="entry name" value="Histidine kinase-like ATPase, C-terminal domain"/>
    <property type="match status" value="1"/>
</dbReference>
<evidence type="ECO:0000256" key="7">
    <source>
        <dbReference type="ARBA" id="ARBA00022840"/>
    </source>
</evidence>
<evidence type="ECO:0000256" key="1">
    <source>
        <dbReference type="ARBA" id="ARBA00000085"/>
    </source>
</evidence>
<feature type="domain" description="Signal transduction histidine kinase subgroup 3 dimerisation and phosphoacceptor" evidence="10">
    <location>
        <begin position="260"/>
        <end position="326"/>
    </location>
</feature>
<dbReference type="EMBL" id="RJKL01000001">
    <property type="protein sequence ID" value="ROP33188.1"/>
    <property type="molecule type" value="Genomic_DNA"/>
</dbReference>
<dbReference type="InterPro" id="IPR011712">
    <property type="entry name" value="Sig_transdc_His_kin_sub3_dim/P"/>
</dbReference>
<feature type="transmembrane region" description="Helical" evidence="9">
    <location>
        <begin position="202"/>
        <end position="224"/>
    </location>
</feature>
<dbReference type="InterPro" id="IPR050482">
    <property type="entry name" value="Sensor_HK_TwoCompSys"/>
</dbReference>
<evidence type="ECO:0000259" key="10">
    <source>
        <dbReference type="Pfam" id="PF07730"/>
    </source>
</evidence>
<evidence type="ECO:0000256" key="8">
    <source>
        <dbReference type="ARBA" id="ARBA00023012"/>
    </source>
</evidence>
<accession>A0A3N1GSE8</accession>
<reference evidence="12 13" key="1">
    <citation type="submission" date="2018-11" db="EMBL/GenBank/DDBJ databases">
        <title>Sequencing the genomes of 1000 actinobacteria strains.</title>
        <authorList>
            <person name="Klenk H.-P."/>
        </authorList>
    </citation>
    <scope>NUCLEOTIDE SEQUENCE [LARGE SCALE GENOMIC DNA]</scope>
    <source>
        <strain evidence="12 13">DSM 43634</strain>
    </source>
</reference>
<dbReference type="AlphaFoldDB" id="A0A3N1GSE8"/>
<keyword evidence="4" id="KW-0808">Transferase</keyword>
<evidence type="ECO:0000256" key="5">
    <source>
        <dbReference type="ARBA" id="ARBA00022741"/>
    </source>
</evidence>
<organism evidence="12 13">
    <name type="scientific">Couchioplanes caeruleus</name>
    <dbReference type="NCBI Taxonomy" id="56438"/>
    <lineage>
        <taxon>Bacteria</taxon>
        <taxon>Bacillati</taxon>
        <taxon>Actinomycetota</taxon>
        <taxon>Actinomycetes</taxon>
        <taxon>Micromonosporales</taxon>
        <taxon>Micromonosporaceae</taxon>
        <taxon>Couchioplanes</taxon>
    </lineage>
</organism>
<keyword evidence="9" id="KW-1133">Transmembrane helix</keyword>
<keyword evidence="3" id="KW-0597">Phosphoprotein</keyword>
<dbReference type="Pfam" id="PF07730">
    <property type="entry name" value="HisKA_3"/>
    <property type="match status" value="1"/>
</dbReference>
<comment type="caution">
    <text evidence="12">The sequence shown here is derived from an EMBL/GenBank/DDBJ whole genome shotgun (WGS) entry which is preliminary data.</text>
</comment>
<evidence type="ECO:0000256" key="6">
    <source>
        <dbReference type="ARBA" id="ARBA00022777"/>
    </source>
</evidence>
<sequence length="450" mass="47080">MDGWGRRPAFAYGDAVPIDQAPLRALLSRRYLVSAGPWRAFAYILTALPIAAPIGAVTALLALPWVTALARLPDGILPDGGMLVFMFVSLVLFAGFGPLVAIPLATVERARIGLIDPRPLPSPHPPAPTRPLAWIRARYAETATWRALLYAAFLGLVVPATYGAFGLLVLIDVAFLTSPFVAGTATADMTVGSFTVRSPGQAIPFTLLGMLLIPVLGYLSGLIATGQAATARALLGDRAGAALREVAQSRARLVDAFDLERRRIERDLHDGAQHRLTSLTLQLGLARLDVPEDSPAAGPLAQAHDQAKELMVVLRDLIYGIRPQALTDLGLPAALRELAGRSPLPVAVSVADGVIRPSEQVEGTAYFAASEALANVVKHAGAGRADILLARAGEALVLEIRDDGRGGADPAGGTGLTGLADRVAAVGGRLLLASPEGGPTLVRVELPCRA</sequence>
<dbReference type="InterPro" id="IPR036890">
    <property type="entry name" value="HATPase_C_sf"/>
</dbReference>
<dbReference type="Gene3D" id="1.20.5.1930">
    <property type="match status" value="1"/>
</dbReference>
<keyword evidence="5" id="KW-0547">Nucleotide-binding</keyword>
<dbReference type="GO" id="GO:0005524">
    <property type="term" value="F:ATP binding"/>
    <property type="evidence" value="ECO:0007669"/>
    <property type="project" value="UniProtKB-KW"/>
</dbReference>
<dbReference type="PANTHER" id="PTHR24421">
    <property type="entry name" value="NITRATE/NITRITE SENSOR PROTEIN NARX-RELATED"/>
    <property type="match status" value="1"/>
</dbReference>
<evidence type="ECO:0000256" key="2">
    <source>
        <dbReference type="ARBA" id="ARBA00012438"/>
    </source>
</evidence>
<gene>
    <name evidence="12" type="ORF">EDD30_6157</name>
</gene>
<dbReference type="EC" id="2.7.13.3" evidence="2"/>
<name>A0A3N1GSE8_9ACTN</name>
<dbReference type="InterPro" id="IPR025828">
    <property type="entry name" value="Put_sensor_dom"/>
</dbReference>